<dbReference type="Gene3D" id="1.10.10.60">
    <property type="entry name" value="Homeodomain-like"/>
    <property type="match status" value="1"/>
</dbReference>
<feature type="domain" description="Myb/SANT-like DNA-binding" evidence="2">
    <location>
        <begin position="16"/>
        <end position="51"/>
    </location>
</feature>
<evidence type="ECO:0000313" key="3">
    <source>
        <dbReference type="EMBL" id="GBG68913.1"/>
    </source>
</evidence>
<dbReference type="AlphaFoldDB" id="A0A388KG11"/>
<comment type="caution">
    <text evidence="3">The sequence shown here is derived from an EMBL/GenBank/DDBJ whole genome shotgun (WGS) entry which is preliminary data.</text>
</comment>
<dbReference type="Proteomes" id="UP000265515">
    <property type="component" value="Unassembled WGS sequence"/>
</dbReference>
<dbReference type="OrthoDB" id="1927263at2759"/>
<feature type="compositionally biased region" description="Polar residues" evidence="1">
    <location>
        <begin position="138"/>
        <end position="147"/>
    </location>
</feature>
<proteinExistence type="predicted"/>
<gene>
    <name evidence="3" type="ORF">CBR_g3612</name>
</gene>
<organism evidence="3 4">
    <name type="scientific">Chara braunii</name>
    <name type="common">Braun's stonewort</name>
    <dbReference type="NCBI Taxonomy" id="69332"/>
    <lineage>
        <taxon>Eukaryota</taxon>
        <taxon>Viridiplantae</taxon>
        <taxon>Streptophyta</taxon>
        <taxon>Charophyceae</taxon>
        <taxon>Charales</taxon>
        <taxon>Characeae</taxon>
        <taxon>Chara</taxon>
    </lineage>
</organism>
<keyword evidence="4" id="KW-1185">Reference proteome</keyword>
<dbReference type="Pfam" id="PF13837">
    <property type="entry name" value="Myb_DNA-bind_4"/>
    <property type="match status" value="1"/>
</dbReference>
<dbReference type="InterPro" id="IPR044822">
    <property type="entry name" value="Myb_DNA-bind_4"/>
</dbReference>
<dbReference type="PANTHER" id="PTHR33492:SF14">
    <property type="entry name" value="MYB-LIKE DOMAIN-CONTAINING PROTEIN"/>
    <property type="match status" value="1"/>
</dbReference>
<name>A0A388KG11_CHABU</name>
<protein>
    <recommendedName>
        <fullName evidence="2">Myb/SANT-like DNA-binding domain-containing protein</fullName>
    </recommendedName>
</protein>
<evidence type="ECO:0000259" key="2">
    <source>
        <dbReference type="Pfam" id="PF13837"/>
    </source>
</evidence>
<reference evidence="3 4" key="1">
    <citation type="journal article" date="2018" name="Cell">
        <title>The Chara Genome: Secondary Complexity and Implications for Plant Terrestrialization.</title>
        <authorList>
            <person name="Nishiyama T."/>
            <person name="Sakayama H."/>
            <person name="Vries J.D."/>
            <person name="Buschmann H."/>
            <person name="Saint-Marcoux D."/>
            <person name="Ullrich K.K."/>
            <person name="Haas F.B."/>
            <person name="Vanderstraeten L."/>
            <person name="Becker D."/>
            <person name="Lang D."/>
            <person name="Vosolsobe S."/>
            <person name="Rombauts S."/>
            <person name="Wilhelmsson P.K.I."/>
            <person name="Janitza P."/>
            <person name="Kern R."/>
            <person name="Heyl A."/>
            <person name="Rumpler F."/>
            <person name="Villalobos L.I.A.C."/>
            <person name="Clay J.M."/>
            <person name="Skokan R."/>
            <person name="Toyoda A."/>
            <person name="Suzuki Y."/>
            <person name="Kagoshima H."/>
            <person name="Schijlen E."/>
            <person name="Tajeshwar N."/>
            <person name="Catarino B."/>
            <person name="Hetherington A.J."/>
            <person name="Saltykova A."/>
            <person name="Bonnot C."/>
            <person name="Breuninger H."/>
            <person name="Symeonidi A."/>
            <person name="Radhakrishnan G.V."/>
            <person name="Van Nieuwerburgh F."/>
            <person name="Deforce D."/>
            <person name="Chang C."/>
            <person name="Karol K.G."/>
            <person name="Hedrich R."/>
            <person name="Ulvskov P."/>
            <person name="Glockner G."/>
            <person name="Delwiche C.F."/>
            <person name="Petrasek J."/>
            <person name="Van de Peer Y."/>
            <person name="Friml J."/>
            <person name="Beilby M."/>
            <person name="Dolan L."/>
            <person name="Kohara Y."/>
            <person name="Sugano S."/>
            <person name="Fujiyama A."/>
            <person name="Delaux P.-M."/>
            <person name="Quint M."/>
            <person name="TheiBen G."/>
            <person name="Hagemann M."/>
            <person name="Harholt J."/>
            <person name="Dunand C."/>
            <person name="Zachgo S."/>
            <person name="Langdale J."/>
            <person name="Maumus F."/>
            <person name="Straeten D.V.D."/>
            <person name="Gould S.B."/>
            <person name="Rensing S.A."/>
        </authorList>
    </citation>
    <scope>NUCLEOTIDE SEQUENCE [LARGE SCALE GENOMIC DNA]</scope>
    <source>
        <strain evidence="3 4">S276</strain>
    </source>
</reference>
<dbReference type="EMBL" id="BFEA01000107">
    <property type="protein sequence ID" value="GBG68913.1"/>
    <property type="molecule type" value="Genomic_DNA"/>
</dbReference>
<accession>A0A388KG11</accession>
<evidence type="ECO:0000313" key="4">
    <source>
        <dbReference type="Proteomes" id="UP000265515"/>
    </source>
</evidence>
<dbReference type="PANTHER" id="PTHR33492">
    <property type="entry name" value="OSJNBA0043A12.37 PROTEIN-RELATED"/>
    <property type="match status" value="1"/>
</dbReference>
<evidence type="ECO:0000256" key="1">
    <source>
        <dbReference type="SAM" id="MobiDB-lite"/>
    </source>
</evidence>
<dbReference type="Gramene" id="GBG68913">
    <property type="protein sequence ID" value="GBG68913"/>
    <property type="gene ID" value="CBR_g3612"/>
</dbReference>
<feature type="region of interest" description="Disordered" evidence="1">
    <location>
        <begin position="88"/>
        <end position="155"/>
    </location>
</feature>
<sequence length="234" mass="25989">MGHEYARMKPREWKRQDVAQRLKNVGVDRDAEKCGKKWDNLMQQFKKVHHFQSLSGGDYFFQLSAKERASEGFNFTMDRVVYDEIEGSTGRNHTINPKNMADTGASGGVRLPSTSNADPESVADGDGGVGREDDNKGSTRGSSQMTGTLAGFGKRKSMRQQTFEALMECMEKHGALMASTMESASKRQCSIQVPQCQELEAEVEVQGKHYAASDEVSKLMCHALLEIAKAIREQ</sequence>